<gene>
    <name evidence="2" type="ORF">CPELLU_LOCUS3575</name>
</gene>
<evidence type="ECO:0000313" key="3">
    <source>
        <dbReference type="Proteomes" id="UP000789759"/>
    </source>
</evidence>
<reference evidence="2" key="1">
    <citation type="submission" date="2021-06" db="EMBL/GenBank/DDBJ databases">
        <authorList>
            <person name="Kallberg Y."/>
            <person name="Tangrot J."/>
            <person name="Rosling A."/>
        </authorList>
    </citation>
    <scope>NUCLEOTIDE SEQUENCE</scope>
    <source>
        <strain evidence="2">FL966</strain>
    </source>
</reference>
<protein>
    <submittedName>
        <fullName evidence="2">1985_t:CDS:1</fullName>
    </submittedName>
</protein>
<feature type="region of interest" description="Disordered" evidence="1">
    <location>
        <begin position="74"/>
        <end position="120"/>
    </location>
</feature>
<proteinExistence type="predicted"/>
<name>A0A9N9AC86_9GLOM</name>
<feature type="compositionally biased region" description="Low complexity" evidence="1">
    <location>
        <begin position="100"/>
        <end position="111"/>
    </location>
</feature>
<keyword evidence="3" id="KW-1185">Reference proteome</keyword>
<evidence type="ECO:0000256" key="1">
    <source>
        <dbReference type="SAM" id="MobiDB-lite"/>
    </source>
</evidence>
<sequence>MEQEYIVVNYQNPETNKGKKILKKLKSWTKKAILRQSDKIIEPLMLRNRPQQQQLNDRNSISSSIYSNYYRQESEFHGGKMKQSKSSRFRTRKNSSKRQSIITSMPISSSSEDTTERTIPLSRPLSQVSRLPRPLSQISQITSRSNNIVSPLPLPTVIEENNMKNSQLDDIQIACRLYEVLSYHEKRDVVSERSIILNLENNSFNEEKSHSIYSEERNNSIHTEENSKEKIDSIHTEDKRNSVYIPGKESTIMLECEFCHIQSLYQNNIYMTRTSNLSRISLPTSDIYSYIPTVEATQMTVLCEQDQDYIIVKRMFFTDIPRAEIKGIIRLDMPTKLVKAHDKYKQRIAKKTGLKIEYITHAMFHGTTSSFDCNPERFLQGNSELCKKGCGVCGIVRQGNKKKFSKHSKKMWFAHSALVSNDYTNVNSHAQVMFVVDIISEKHDWILVARKNKKFPGKI</sequence>
<dbReference type="Gene3D" id="3.90.228.10">
    <property type="match status" value="1"/>
</dbReference>
<dbReference type="EMBL" id="CAJVQA010001756">
    <property type="protein sequence ID" value="CAG8525052.1"/>
    <property type="molecule type" value="Genomic_DNA"/>
</dbReference>
<feature type="compositionally biased region" description="Basic residues" evidence="1">
    <location>
        <begin position="79"/>
        <end position="96"/>
    </location>
</feature>
<feature type="region of interest" description="Disordered" evidence="1">
    <location>
        <begin position="207"/>
        <end position="231"/>
    </location>
</feature>
<accession>A0A9N9AC86</accession>
<comment type="caution">
    <text evidence="2">The sequence shown here is derived from an EMBL/GenBank/DDBJ whole genome shotgun (WGS) entry which is preliminary data.</text>
</comment>
<dbReference type="Proteomes" id="UP000789759">
    <property type="component" value="Unassembled WGS sequence"/>
</dbReference>
<evidence type="ECO:0000313" key="2">
    <source>
        <dbReference type="EMBL" id="CAG8525052.1"/>
    </source>
</evidence>
<dbReference type="AlphaFoldDB" id="A0A9N9AC86"/>
<dbReference type="OrthoDB" id="2503928at2759"/>
<organism evidence="2 3">
    <name type="scientific">Cetraspora pellucida</name>
    <dbReference type="NCBI Taxonomy" id="1433469"/>
    <lineage>
        <taxon>Eukaryota</taxon>
        <taxon>Fungi</taxon>
        <taxon>Fungi incertae sedis</taxon>
        <taxon>Mucoromycota</taxon>
        <taxon>Glomeromycotina</taxon>
        <taxon>Glomeromycetes</taxon>
        <taxon>Diversisporales</taxon>
        <taxon>Gigasporaceae</taxon>
        <taxon>Cetraspora</taxon>
    </lineage>
</organism>